<protein>
    <submittedName>
        <fullName evidence="1">Aquaporin-3</fullName>
    </submittedName>
</protein>
<accession>A0A6F9D7C3</accession>
<name>A0A6F9D7C3_9ASCI</name>
<dbReference type="AlphaFoldDB" id="A0A6F9D7C3"/>
<sequence>MDNSLTMENMNSCHELRSVLLNHDLRQSNLTYISQCARIAVLHKNKHQVSVNLNPKIPNKILVYHSLKVCHFIKNFLNFSLVMSLKLDFFHGQYLSGVHINTCVHFAKCAFADFLSTLPPKTSRSNMKLNNWSIFCGIKNSSYNTIVISLLINCILQVQYCSSYIFKVVIQ</sequence>
<gene>
    <name evidence="1" type="primary">Aqp3-001</name>
</gene>
<proteinExistence type="evidence at transcript level"/>
<reference evidence="1" key="1">
    <citation type="submission" date="2020-04" db="EMBL/GenBank/DDBJ databases">
        <authorList>
            <person name="Neveu A P."/>
        </authorList>
    </citation>
    <scope>NUCLEOTIDE SEQUENCE</scope>
    <source>
        <tissue evidence="1">Whole embryo</tissue>
    </source>
</reference>
<organism evidence="1">
    <name type="scientific">Phallusia mammillata</name>
    <dbReference type="NCBI Taxonomy" id="59560"/>
    <lineage>
        <taxon>Eukaryota</taxon>
        <taxon>Metazoa</taxon>
        <taxon>Chordata</taxon>
        <taxon>Tunicata</taxon>
        <taxon>Ascidiacea</taxon>
        <taxon>Phlebobranchia</taxon>
        <taxon>Ascidiidae</taxon>
        <taxon>Phallusia</taxon>
    </lineage>
</organism>
<dbReference type="EMBL" id="LR782983">
    <property type="protein sequence ID" value="CAB3222685.1"/>
    <property type="molecule type" value="mRNA"/>
</dbReference>
<evidence type="ECO:0000313" key="1">
    <source>
        <dbReference type="EMBL" id="CAB3222685.1"/>
    </source>
</evidence>